<organism evidence="7 8">
    <name type="scientific">Neptunomonas marina</name>
    <dbReference type="NCBI Taxonomy" id="1815562"/>
    <lineage>
        <taxon>Bacteria</taxon>
        <taxon>Pseudomonadati</taxon>
        <taxon>Pseudomonadota</taxon>
        <taxon>Gammaproteobacteria</taxon>
        <taxon>Oceanospirillales</taxon>
        <taxon>Oceanospirillaceae</taxon>
        <taxon>Neptunomonas</taxon>
    </lineage>
</organism>
<dbReference type="InterPro" id="IPR050131">
    <property type="entry name" value="Peptidase_S8_subtilisin-like"/>
</dbReference>
<dbReference type="GO" id="GO:0004252">
    <property type="term" value="F:serine-type endopeptidase activity"/>
    <property type="evidence" value="ECO:0007669"/>
    <property type="project" value="UniProtKB-UniRule"/>
</dbReference>
<keyword evidence="3 5" id="KW-0378">Hydrolase</keyword>
<evidence type="ECO:0000256" key="3">
    <source>
        <dbReference type="ARBA" id="ARBA00022801"/>
    </source>
</evidence>
<dbReference type="Gene3D" id="3.40.50.200">
    <property type="entry name" value="Peptidase S8/S53 domain"/>
    <property type="match status" value="1"/>
</dbReference>
<name>A0A437Q568_9GAMM</name>
<feature type="active site" description="Charge relay system" evidence="5">
    <location>
        <position position="197"/>
    </location>
</feature>
<dbReference type="EMBL" id="SACQ01000008">
    <property type="protein sequence ID" value="RVU29640.1"/>
    <property type="molecule type" value="Genomic_DNA"/>
</dbReference>
<evidence type="ECO:0000256" key="2">
    <source>
        <dbReference type="ARBA" id="ARBA00022670"/>
    </source>
</evidence>
<feature type="active site" description="Charge relay system" evidence="5">
    <location>
        <position position="64"/>
    </location>
</feature>
<dbReference type="InterPro" id="IPR000209">
    <property type="entry name" value="Peptidase_S8/S53_dom"/>
</dbReference>
<dbReference type="AlphaFoldDB" id="A0A437Q568"/>
<evidence type="ECO:0000256" key="5">
    <source>
        <dbReference type="PROSITE-ProRule" id="PRU01240"/>
    </source>
</evidence>
<accession>A0A437Q568</accession>
<comment type="similarity">
    <text evidence="1 5">Belongs to the peptidase S8 family.</text>
</comment>
<gene>
    <name evidence="7" type="ORF">EOE65_15855</name>
</gene>
<evidence type="ECO:0000313" key="8">
    <source>
        <dbReference type="Proteomes" id="UP000282818"/>
    </source>
</evidence>
<evidence type="ECO:0000256" key="4">
    <source>
        <dbReference type="ARBA" id="ARBA00022825"/>
    </source>
</evidence>
<dbReference type="InterPro" id="IPR036852">
    <property type="entry name" value="Peptidase_S8/S53_dom_sf"/>
</dbReference>
<sequence length="248" mass="26936">MIYRVTQIQRECRVPVKVGMVDSGCGFSRSAFLDVNQRVVAQASFVFRDGGVEQVAPMADQLGHGSALLGIIGHCAPDAEFVVAQIFRERLTTTAAQVAASIDWLVDEQVDVINLSLGLRQDRDVLKLACDRARRKGVILVASTPARGEPVFPAAYEGVLRMTGDARCQPDEFSRLQTRLADFGAHVKGENGVVGASAATAYLTGFIAQHLMEHPQHDLEALTRWLCDAATYQGAEVLPWQQADGEQA</sequence>
<dbReference type="Proteomes" id="UP000282818">
    <property type="component" value="Unassembled WGS sequence"/>
</dbReference>
<dbReference type="PANTHER" id="PTHR43806">
    <property type="entry name" value="PEPTIDASE S8"/>
    <property type="match status" value="1"/>
</dbReference>
<dbReference type="PANTHER" id="PTHR43806:SF11">
    <property type="entry name" value="CEREVISIN-RELATED"/>
    <property type="match status" value="1"/>
</dbReference>
<evidence type="ECO:0000256" key="1">
    <source>
        <dbReference type="ARBA" id="ARBA00011073"/>
    </source>
</evidence>
<keyword evidence="2 5" id="KW-0645">Protease</keyword>
<protein>
    <submittedName>
        <fullName evidence="7">Peptidase S8/S53 subtilisin kexin sedolisin</fullName>
    </submittedName>
</protein>
<evidence type="ECO:0000313" key="7">
    <source>
        <dbReference type="EMBL" id="RVU29640.1"/>
    </source>
</evidence>
<dbReference type="SUPFAM" id="SSF52743">
    <property type="entry name" value="Subtilisin-like"/>
    <property type="match status" value="1"/>
</dbReference>
<dbReference type="PROSITE" id="PS51892">
    <property type="entry name" value="SUBTILASE"/>
    <property type="match status" value="1"/>
</dbReference>
<reference evidence="7 8" key="1">
    <citation type="submission" date="2019-01" db="EMBL/GenBank/DDBJ databases">
        <authorList>
            <person name="Chen W.-M."/>
        </authorList>
    </citation>
    <scope>NUCLEOTIDE SEQUENCE [LARGE SCALE GENOMIC DNA]</scope>
    <source>
        <strain evidence="7 8">HPM-16</strain>
    </source>
</reference>
<comment type="caution">
    <text evidence="7">The sequence shown here is derived from an EMBL/GenBank/DDBJ whole genome shotgun (WGS) entry which is preliminary data.</text>
</comment>
<dbReference type="Pfam" id="PF00082">
    <property type="entry name" value="Peptidase_S8"/>
    <property type="match status" value="1"/>
</dbReference>
<evidence type="ECO:0000259" key="6">
    <source>
        <dbReference type="Pfam" id="PF00082"/>
    </source>
</evidence>
<keyword evidence="4 5" id="KW-0720">Serine protease</keyword>
<dbReference type="GO" id="GO:0006508">
    <property type="term" value="P:proteolysis"/>
    <property type="evidence" value="ECO:0007669"/>
    <property type="project" value="UniProtKB-KW"/>
</dbReference>
<feature type="active site" description="Charge relay system" evidence="5">
    <location>
        <position position="22"/>
    </location>
</feature>
<keyword evidence="8" id="KW-1185">Reference proteome</keyword>
<proteinExistence type="inferred from homology"/>
<feature type="domain" description="Peptidase S8/S53" evidence="6">
    <location>
        <begin position="16"/>
        <end position="144"/>
    </location>
</feature>